<dbReference type="GO" id="GO:0035556">
    <property type="term" value="P:intracellular signal transduction"/>
    <property type="evidence" value="ECO:0007669"/>
    <property type="project" value="InterPro"/>
</dbReference>
<evidence type="ECO:0000256" key="8">
    <source>
        <dbReference type="ARBA" id="ARBA00022842"/>
    </source>
</evidence>
<dbReference type="SUPFAM" id="SSF52058">
    <property type="entry name" value="L domain-like"/>
    <property type="match status" value="1"/>
</dbReference>
<evidence type="ECO:0000256" key="10">
    <source>
        <dbReference type="ARBA" id="ARBA00023239"/>
    </source>
</evidence>
<dbReference type="SMART" id="SM00365">
    <property type="entry name" value="LRR_SD22"/>
    <property type="match status" value="6"/>
</dbReference>
<dbReference type="Gene3D" id="3.80.10.10">
    <property type="entry name" value="Ribonuclease Inhibitor"/>
    <property type="match status" value="2"/>
</dbReference>
<keyword evidence="8" id="KW-0460">Magnesium</keyword>
<dbReference type="PROSITE" id="PS50200">
    <property type="entry name" value="RA"/>
    <property type="match status" value="1"/>
</dbReference>
<dbReference type="PROSITE" id="PS51746">
    <property type="entry name" value="PPM_2"/>
    <property type="match status" value="1"/>
</dbReference>
<evidence type="ECO:0000259" key="14">
    <source>
        <dbReference type="PROSITE" id="PS50125"/>
    </source>
</evidence>
<dbReference type="InterPro" id="IPR036457">
    <property type="entry name" value="PPM-type-like_dom_sf"/>
</dbReference>
<feature type="compositionally biased region" description="Polar residues" evidence="13">
    <location>
        <begin position="33"/>
        <end position="42"/>
    </location>
</feature>
<feature type="region of interest" description="Disordered" evidence="13">
    <location>
        <begin position="819"/>
        <end position="918"/>
    </location>
</feature>
<keyword evidence="5" id="KW-0433">Leucine-rich repeat</keyword>
<feature type="compositionally biased region" description="Low complexity" evidence="13">
    <location>
        <begin position="871"/>
        <end position="886"/>
    </location>
</feature>
<feature type="compositionally biased region" description="Basic and acidic residues" evidence="13">
    <location>
        <begin position="1056"/>
        <end position="1083"/>
    </location>
</feature>
<keyword evidence="9" id="KW-0115">cAMP biosynthesis</keyword>
<dbReference type="SMART" id="SM00044">
    <property type="entry name" value="CYCc"/>
    <property type="match status" value="1"/>
</dbReference>
<evidence type="ECO:0000256" key="2">
    <source>
        <dbReference type="ARBA" id="ARBA00005381"/>
    </source>
</evidence>
<evidence type="ECO:0000256" key="3">
    <source>
        <dbReference type="ARBA" id="ARBA00012201"/>
    </source>
</evidence>
<feature type="compositionally biased region" description="Low complexity" evidence="13">
    <location>
        <begin position="69"/>
        <end position="86"/>
    </location>
</feature>
<keyword evidence="7" id="KW-0677">Repeat</keyword>
<feature type="region of interest" description="Disordered" evidence="13">
    <location>
        <begin position="17"/>
        <end position="240"/>
    </location>
</feature>
<evidence type="ECO:0000313" key="17">
    <source>
        <dbReference type="EMBL" id="KJE91038.1"/>
    </source>
</evidence>
<dbReference type="SMART" id="SM00332">
    <property type="entry name" value="PP2Cc"/>
    <property type="match status" value="1"/>
</dbReference>
<keyword evidence="18" id="KW-1185">Reference proteome</keyword>
<sequence>MSVFNKIFQRRSREVIVNGKTVNPPPFDLDGNDLSTLSNISGSDDESASEGLAGNFDSEPRAEAPPTKPIASATAAATAAATPKSKGNSSHNNAPGAVVPSVAGPVLGLSSPGTSSLLLVPGEAAAGKKPLKKSGSNSKTATSPPSPAKSSSQTTPAEPLARTTSNTTSKSGRSSPAGKSGSGSGSGSGSPNLARRHSDGARLSSEFESDTLSSNGSSSGNGSLSGVPGASPNKTRHKRHASMDVLVSASTAERAAEVKSALQRKYQSIRASNGRYNPLERRRTLQLFLQNDGEGDEDNVNVHKTIPMLRPGGSERPDVEDQDNTNKWGWLTSRGFIRLYQRNLGFKTLACDLFTTTKEICLLATDKFNLGTSRDKYHIYVQLHDCAAERRLEDDEQPLLLQQQWLRDMGYDDDDALQQQGRYDHSHMFRFLFSNTSTAMEHSWEHMERKFEAFVLGIGVSNTHVKSMSKLRPSLLLQYTDELDLSNHSLGTLLHQETTTLSSLLLNSIIQSSLGKLSLSGNVLPFVPKEICSLHHLTALDLSNNILADLPVELPRLTRLEVLNLSQNAFSTLPLVIGGLQRLRVLLLADNRIHTIPTELSQLQSLEKLDLRGNSLVSLDPSLMAMPSLKWLNITNNKIDALPQAPADKPCVIQHLLCDSNMMSIARIFYPNLHEVTLRQNNITVFAPPGASLACLSKLDLSANKLISLPDSIDRLASLRFLLLDNNRLTRLPNTLTKLSNLETLSVTRNALTSLPDMISNLRRLKHLLIQVNNLTHLPEELWFLPQLVLLNAGSNLLQYLPDLEIYAAHQRAASSGSSASFSASTAAPSIPSNAATAGGDAGQDATRQSTASLASNSTKPSDGTAGGGDSPQSSGTTTPQQQSGGEPVPAVTVTIPQSTSAPSLSTPSSTTVPPAWDASNPMSLQLRMAMLMKLVNEKSDSPVALLPTPCTVVGNCPTSPRHEGHVRLRSMRSLPPVTEGENFRMSMLRGSSSSSGGQFGTVVRRTSMGSINSRYSTISSVAFPPEGGAPPGAFPSYVDENATDARKSGIFGTKSRKELRDQQKALERERKEREKRDKVDKKGQRKGRPTLDVAGAGGSGGTLRADGSGLPIDELDEAAEQQQQLDDIYSDDDTWPRLRELYLGDNKLGDDCLEIISKLKNLRVLHLGNNALMEIEGLGKLRKLRTLCLSGNDIAYISEDIENIKYLHALFISNNKLSNLPTELSKLKYLWTVDARDNNLRWNLRNEEFDWNWTSNPELRHLDISGNKRFIINDPNVDFFGMVKLNLLGLEGVQVYNDFPEILRPALRMVKEPDTKVGARFARFDFRSGLAEMRPGLYQAMRPRAASVSNSLASIFTPPAGPTGAHAGTVRSSSAGQAGATPNRRSHSNSSSSSNGNGKSGAHSSVRHHSAASPGAITLQEFFAGDVSSAGGHPERHSGAGTEPCTEFLRIDRYRNRPRLALFGLFDGHRGSEVSRFVRENFLAVFEEEMGKCNQDAIRGLRRAFLSLNRKLGVLRLGKLCGSSGLVVFLDKDKLYAANLGDSMAVLCRSGKAKLLSVKHAATTMDERERIKSVGGAVSDDARVFGAVDASRAFGDFFWAPSVNCNPHTTTEPLTQEDEFVILACCGLWDVMTPQMAVDIAKSEPTPSKAAQKLRDFAWLYGARDSITVMVVFTPSSARLRKNRDGKSALQQRGFDGVPTSVADLIKAPVGKVTLVFTDITNSLVLWELYENAMRQAVKDHNDLLRKLLRLHRGYEVKTEGEAFMVAFDNPMNALRWCLEVQLQLLEVPWPEDLLATDDCKEIRIAPSKRAPISAAAARMTETSSPVLGRKSVAFFDSVSGSTSSSPVHGGQNGDAAPVERVIWRGLRVRMGIHTGNPDCEPDPVTGRMDYFGPTVNRSARVTAVADGGQIVVSSSAWEELEGDMPHFEDTAVANLGSFELKGMEKKETIKQILPARLVDRSPFFMHPPRPAEPVAVAASSPHRLHSTPSFSSATQLSHSPQK</sequence>
<dbReference type="InParanoid" id="A0A0D2WLY6"/>
<feature type="compositionally biased region" description="Low complexity" evidence="13">
    <location>
        <begin position="212"/>
        <end position="226"/>
    </location>
</feature>
<evidence type="ECO:0000259" key="16">
    <source>
        <dbReference type="PROSITE" id="PS51746"/>
    </source>
</evidence>
<dbReference type="Gene3D" id="3.10.20.90">
    <property type="entry name" value="Phosphatidylinositol 3-kinase Catalytic Subunit, Chain A, domain 1"/>
    <property type="match status" value="1"/>
</dbReference>
<accession>A0A0D2WLY6</accession>
<dbReference type="GO" id="GO:0005737">
    <property type="term" value="C:cytoplasm"/>
    <property type="evidence" value="ECO:0007669"/>
    <property type="project" value="TreeGrafter"/>
</dbReference>
<feature type="compositionally biased region" description="Polar residues" evidence="13">
    <location>
        <begin position="1988"/>
        <end position="2004"/>
    </location>
</feature>
<dbReference type="Gene3D" id="3.30.70.1230">
    <property type="entry name" value="Nucleotide cyclase"/>
    <property type="match status" value="1"/>
</dbReference>
<dbReference type="Gene3D" id="3.60.40.10">
    <property type="entry name" value="PPM-type phosphatase domain"/>
    <property type="match status" value="1"/>
</dbReference>
<feature type="compositionally biased region" description="Low complexity" evidence="13">
    <location>
        <begin position="138"/>
        <end position="157"/>
    </location>
</feature>
<dbReference type="SUPFAM" id="SSF54236">
    <property type="entry name" value="Ubiquitin-like"/>
    <property type="match status" value="1"/>
</dbReference>
<dbReference type="STRING" id="595528.A0A0D2WLY6"/>
<comment type="catalytic activity">
    <reaction evidence="1">
        <text>ATP = 3',5'-cyclic AMP + diphosphate</text>
        <dbReference type="Rhea" id="RHEA:15389"/>
        <dbReference type="ChEBI" id="CHEBI:30616"/>
        <dbReference type="ChEBI" id="CHEBI:33019"/>
        <dbReference type="ChEBI" id="CHEBI:58165"/>
        <dbReference type="EC" id="4.6.1.1"/>
    </reaction>
</comment>
<dbReference type="SUPFAM" id="SSF55073">
    <property type="entry name" value="Nucleotide cyclase"/>
    <property type="match status" value="1"/>
</dbReference>
<evidence type="ECO:0000256" key="7">
    <source>
        <dbReference type="ARBA" id="ARBA00022737"/>
    </source>
</evidence>
<dbReference type="PhylomeDB" id="A0A0D2WLY6"/>
<evidence type="ECO:0000256" key="12">
    <source>
        <dbReference type="ARBA" id="ARBA00032637"/>
    </source>
</evidence>
<evidence type="ECO:0000256" key="5">
    <source>
        <dbReference type="ARBA" id="ARBA00022614"/>
    </source>
</evidence>
<dbReference type="InterPro" id="IPR050216">
    <property type="entry name" value="LRR_domain-containing"/>
</dbReference>
<gene>
    <name evidence="17" type="ORF">CAOG_002239</name>
</gene>
<proteinExistence type="inferred from homology"/>
<evidence type="ECO:0000256" key="4">
    <source>
        <dbReference type="ARBA" id="ARBA00021420"/>
    </source>
</evidence>
<dbReference type="Proteomes" id="UP000008743">
    <property type="component" value="Unassembled WGS sequence"/>
</dbReference>
<feature type="region of interest" description="Disordered" evidence="13">
    <location>
        <begin position="1360"/>
        <end position="1412"/>
    </location>
</feature>
<name>A0A0D2WLY6_CAPO3</name>
<dbReference type="PROSITE" id="PS51450">
    <property type="entry name" value="LRR"/>
    <property type="match status" value="5"/>
</dbReference>
<evidence type="ECO:0000256" key="13">
    <source>
        <dbReference type="SAM" id="MobiDB-lite"/>
    </source>
</evidence>
<feature type="domain" description="Ras-associating" evidence="15">
    <location>
        <begin position="346"/>
        <end position="438"/>
    </location>
</feature>
<dbReference type="Pfam" id="PF00211">
    <property type="entry name" value="Guanylate_cyc"/>
    <property type="match status" value="1"/>
</dbReference>
<dbReference type="PANTHER" id="PTHR48051">
    <property type="match status" value="1"/>
</dbReference>
<feature type="region of interest" description="Disordered" evidence="13">
    <location>
        <begin position="1974"/>
        <end position="2004"/>
    </location>
</feature>
<dbReference type="InterPro" id="IPR001611">
    <property type="entry name" value="Leu-rich_rpt"/>
</dbReference>
<feature type="compositionally biased region" description="Low complexity" evidence="13">
    <location>
        <begin position="169"/>
        <end position="179"/>
    </location>
</feature>
<feature type="compositionally biased region" description="Low complexity" evidence="13">
    <location>
        <begin position="94"/>
        <end position="122"/>
    </location>
</feature>
<feature type="compositionally biased region" description="Low complexity" evidence="13">
    <location>
        <begin position="819"/>
        <end position="847"/>
    </location>
</feature>
<feature type="region of interest" description="Disordered" evidence="13">
    <location>
        <begin position="1047"/>
        <end position="1111"/>
    </location>
</feature>
<dbReference type="Pfam" id="PF00481">
    <property type="entry name" value="PP2C"/>
    <property type="match status" value="1"/>
</dbReference>
<feature type="compositionally biased region" description="Low complexity" evidence="13">
    <location>
        <begin position="1974"/>
        <end position="1983"/>
    </location>
</feature>
<evidence type="ECO:0000259" key="15">
    <source>
        <dbReference type="PROSITE" id="PS50200"/>
    </source>
</evidence>
<dbReference type="OMA" id="QQVGYEE"/>
<protein>
    <recommendedName>
        <fullName evidence="4">Adenylate cyclase</fullName>
        <ecNumber evidence="3">4.6.1.1</ecNumber>
    </recommendedName>
    <alternativeName>
        <fullName evidence="11">ATP pyrophosphate-lyase</fullName>
    </alternativeName>
    <alternativeName>
        <fullName evidence="12">Adenylyl cyclase</fullName>
    </alternativeName>
</protein>
<dbReference type="SMART" id="SM00364">
    <property type="entry name" value="LRR_BAC"/>
    <property type="match status" value="9"/>
</dbReference>
<dbReference type="GO" id="GO:0004016">
    <property type="term" value="F:adenylate cyclase activity"/>
    <property type="evidence" value="ECO:0007669"/>
    <property type="project" value="UniProtKB-EC"/>
</dbReference>
<dbReference type="InterPro" id="IPR055414">
    <property type="entry name" value="LRR_R13L4/SHOC2-like"/>
</dbReference>
<dbReference type="InterPro" id="IPR001054">
    <property type="entry name" value="A/G_cyclase"/>
</dbReference>
<feature type="compositionally biased region" description="Low complexity" evidence="13">
    <location>
        <begin position="899"/>
        <end position="915"/>
    </location>
</feature>
<dbReference type="InterPro" id="IPR055071">
    <property type="entry name" value="RA_PHLPP-like"/>
</dbReference>
<feature type="domain" description="Guanylate cyclase" evidence="14">
    <location>
        <begin position="1715"/>
        <end position="1904"/>
    </location>
</feature>
<feature type="compositionally biased region" description="Polar residues" evidence="13">
    <location>
        <begin position="848"/>
        <end position="862"/>
    </location>
</feature>
<dbReference type="CDD" id="cd07302">
    <property type="entry name" value="CHD"/>
    <property type="match status" value="1"/>
</dbReference>
<evidence type="ECO:0000313" key="18">
    <source>
        <dbReference type="Proteomes" id="UP000008743"/>
    </source>
</evidence>
<dbReference type="InterPro" id="IPR032675">
    <property type="entry name" value="LRR_dom_sf"/>
</dbReference>
<evidence type="ECO:0000256" key="6">
    <source>
        <dbReference type="ARBA" id="ARBA00022723"/>
    </source>
</evidence>
<feature type="compositionally biased region" description="Low complexity" evidence="13">
    <location>
        <begin position="1389"/>
        <end position="1405"/>
    </location>
</feature>
<dbReference type="eggNOG" id="KOG0618">
    <property type="taxonomic scope" value="Eukaryota"/>
</dbReference>
<dbReference type="EMBL" id="KE346362">
    <property type="protein sequence ID" value="KJE91038.1"/>
    <property type="molecule type" value="Genomic_DNA"/>
</dbReference>
<dbReference type="PANTHER" id="PTHR48051:SF1">
    <property type="entry name" value="RAS SUPPRESSOR PROTEIN 1"/>
    <property type="match status" value="1"/>
</dbReference>
<evidence type="ECO:0000256" key="1">
    <source>
        <dbReference type="ARBA" id="ARBA00001593"/>
    </source>
</evidence>
<dbReference type="InterPro" id="IPR000159">
    <property type="entry name" value="RA_dom"/>
</dbReference>
<comment type="similarity">
    <text evidence="2">Belongs to the adenylyl cyclase class-3 family.</text>
</comment>
<dbReference type="InterPro" id="IPR001932">
    <property type="entry name" value="PPM-type_phosphatase-like_dom"/>
</dbReference>
<dbReference type="eggNOG" id="KOG0619">
    <property type="taxonomic scope" value="Eukaryota"/>
</dbReference>
<dbReference type="GO" id="GO:0046872">
    <property type="term" value="F:metal ion binding"/>
    <property type="evidence" value="ECO:0007669"/>
    <property type="project" value="UniProtKB-KW"/>
</dbReference>
<dbReference type="InterPro" id="IPR003591">
    <property type="entry name" value="Leu-rich_rpt_typical-subtyp"/>
</dbReference>
<dbReference type="Pfam" id="PF23598">
    <property type="entry name" value="LRR_14"/>
    <property type="match status" value="1"/>
</dbReference>
<keyword evidence="10" id="KW-0456">Lyase</keyword>
<dbReference type="Pfam" id="PF13855">
    <property type="entry name" value="LRR_8"/>
    <property type="match status" value="2"/>
</dbReference>
<dbReference type="CDD" id="cd00143">
    <property type="entry name" value="PP2Cc"/>
    <property type="match status" value="1"/>
</dbReference>
<dbReference type="InterPro" id="IPR029071">
    <property type="entry name" value="Ubiquitin-like_domsf"/>
</dbReference>
<evidence type="ECO:0000256" key="11">
    <source>
        <dbReference type="ARBA" id="ARBA00032597"/>
    </source>
</evidence>
<dbReference type="GO" id="GO:0006171">
    <property type="term" value="P:cAMP biosynthetic process"/>
    <property type="evidence" value="ECO:0007669"/>
    <property type="project" value="UniProtKB-KW"/>
</dbReference>
<dbReference type="SMART" id="SM00369">
    <property type="entry name" value="LRR_TYP"/>
    <property type="match status" value="12"/>
</dbReference>
<reference evidence="18" key="1">
    <citation type="submission" date="2011-02" db="EMBL/GenBank/DDBJ databases">
        <title>The Genome Sequence of Capsaspora owczarzaki ATCC 30864.</title>
        <authorList>
            <person name="Russ C."/>
            <person name="Cuomo C."/>
            <person name="Burger G."/>
            <person name="Gray M.W."/>
            <person name="Holland P.W.H."/>
            <person name="King N."/>
            <person name="Lang F.B.F."/>
            <person name="Roger A.J."/>
            <person name="Ruiz-Trillo I."/>
            <person name="Young S.K."/>
            <person name="Zeng Q."/>
            <person name="Gargeya S."/>
            <person name="Alvarado L."/>
            <person name="Berlin A."/>
            <person name="Chapman S.B."/>
            <person name="Chen Z."/>
            <person name="Freedman E."/>
            <person name="Gellesch M."/>
            <person name="Goldberg J."/>
            <person name="Griggs A."/>
            <person name="Gujja S."/>
            <person name="Heilman E."/>
            <person name="Heiman D."/>
            <person name="Howarth C."/>
            <person name="Mehta T."/>
            <person name="Neiman D."/>
            <person name="Pearson M."/>
            <person name="Roberts A."/>
            <person name="Saif S."/>
            <person name="Shea T."/>
            <person name="Shenoy N."/>
            <person name="Sisk P."/>
            <person name="Stolte C."/>
            <person name="Sykes S."/>
            <person name="White J."/>
            <person name="Yandava C."/>
            <person name="Haas B."/>
            <person name="Nusbaum C."/>
            <person name="Birren B."/>
        </authorList>
    </citation>
    <scope>NUCLEOTIDE SEQUENCE</scope>
    <source>
        <strain evidence="18">ATCC 30864</strain>
    </source>
</reference>
<dbReference type="OrthoDB" id="2021138at2759"/>
<dbReference type="RefSeq" id="XP_004348989.1">
    <property type="nucleotide sequence ID" value="XM_004348939.2"/>
</dbReference>
<dbReference type="Pfam" id="PF23010">
    <property type="entry name" value="RA_3"/>
    <property type="match status" value="1"/>
</dbReference>
<dbReference type="EC" id="4.6.1.1" evidence="3"/>
<feature type="domain" description="PPM-type phosphatase" evidence="16">
    <location>
        <begin position="1438"/>
        <end position="1675"/>
    </location>
</feature>
<dbReference type="PROSITE" id="PS50125">
    <property type="entry name" value="GUANYLATE_CYCLASE_2"/>
    <property type="match status" value="1"/>
</dbReference>
<organism evidence="17 18">
    <name type="scientific">Capsaspora owczarzaki (strain ATCC 30864)</name>
    <dbReference type="NCBI Taxonomy" id="595528"/>
    <lineage>
        <taxon>Eukaryota</taxon>
        <taxon>Filasterea</taxon>
        <taxon>Capsaspora</taxon>
    </lineage>
</organism>
<keyword evidence="6" id="KW-0479">Metal-binding</keyword>
<dbReference type="SUPFAM" id="SSF81606">
    <property type="entry name" value="PP2C-like"/>
    <property type="match status" value="1"/>
</dbReference>
<evidence type="ECO:0000256" key="9">
    <source>
        <dbReference type="ARBA" id="ARBA00022998"/>
    </source>
</evidence>
<dbReference type="InterPro" id="IPR029787">
    <property type="entry name" value="Nucleotide_cyclase"/>
</dbReference>